<evidence type="ECO:0000313" key="2">
    <source>
        <dbReference type="EMBL" id="PNR30756.1"/>
    </source>
</evidence>
<dbReference type="Proteomes" id="UP000006727">
    <property type="component" value="Chromosome 22"/>
</dbReference>
<evidence type="ECO:0000313" key="3">
    <source>
        <dbReference type="EnsemblPlants" id="Pp3c22_12950V3.1"/>
    </source>
</evidence>
<keyword evidence="4" id="KW-1185">Reference proteome</keyword>
<evidence type="ECO:0000313" key="4">
    <source>
        <dbReference type="Proteomes" id="UP000006727"/>
    </source>
</evidence>
<sequence>MGDASSASAPRIPPTYFSSVAYSARDLLYRGFVGGQTVSVSCLGPWSTKLTSSATLAHVITVGTMSATVVEGQGKCEITFSTLCNQISGTTTFLNVLCPGVTVVVSTSMKEGSCGGAVNVQYVHPYAAMSAKVFGTKGRPEAEVALNMGTLNTFAGGRFCLDACSRHLDVSQICKIFDVMTFCSSKIQIPQTVAAFLSITSNRLSNCTLWTGCGYRAQDSTATLLYDLFIDRSIDCYFTRFVALKTQVGGHMTFLFERKSKSIQIGGSHVMDAQTLIKWRLADTGTVADLLRYCPNPQVICGLAIAVNFRNMRQAPCVGLGLIMFPP</sequence>
<dbReference type="eggNOG" id="KOG3126">
    <property type="taxonomic scope" value="Eukaryota"/>
</dbReference>
<name>A9TJI1_PHYPA</name>
<comment type="similarity">
    <text evidence="1">Belongs to the eukaryotic mitochondrial porin (TC 1.B.8.1) family.</text>
</comment>
<dbReference type="PaxDb" id="3218-PP1S244_84V6.1"/>
<accession>A9TJI1</accession>
<dbReference type="PANTHER" id="PTHR11743">
    <property type="entry name" value="VOLTAGE-DEPENDENT ANION-SELECTIVE CHANNEL"/>
    <property type="match status" value="1"/>
</dbReference>
<dbReference type="HOGENOM" id="CLU_850991_0_0_1"/>
<gene>
    <name evidence="2" type="ORF">PHYPA_027072</name>
</gene>
<reference evidence="2 4" key="1">
    <citation type="journal article" date="2008" name="Science">
        <title>The Physcomitrella genome reveals evolutionary insights into the conquest of land by plants.</title>
        <authorList>
            <person name="Rensing S."/>
            <person name="Lang D."/>
            <person name="Zimmer A."/>
            <person name="Terry A."/>
            <person name="Salamov A."/>
            <person name="Shapiro H."/>
            <person name="Nishiyama T."/>
            <person name="Perroud P.-F."/>
            <person name="Lindquist E."/>
            <person name="Kamisugi Y."/>
            <person name="Tanahashi T."/>
            <person name="Sakakibara K."/>
            <person name="Fujita T."/>
            <person name="Oishi K."/>
            <person name="Shin-I T."/>
            <person name="Kuroki Y."/>
            <person name="Toyoda A."/>
            <person name="Suzuki Y."/>
            <person name="Hashimoto A."/>
            <person name="Yamaguchi K."/>
            <person name="Sugano A."/>
            <person name="Kohara Y."/>
            <person name="Fujiyama A."/>
            <person name="Anterola A."/>
            <person name="Aoki S."/>
            <person name="Ashton N."/>
            <person name="Barbazuk W.B."/>
            <person name="Barker E."/>
            <person name="Bennetzen J."/>
            <person name="Bezanilla M."/>
            <person name="Blankenship R."/>
            <person name="Cho S.H."/>
            <person name="Dutcher S."/>
            <person name="Estelle M."/>
            <person name="Fawcett J.A."/>
            <person name="Gundlach H."/>
            <person name="Hanada K."/>
            <person name="Heyl A."/>
            <person name="Hicks K.A."/>
            <person name="Hugh J."/>
            <person name="Lohr M."/>
            <person name="Mayer K."/>
            <person name="Melkozernov A."/>
            <person name="Murata T."/>
            <person name="Nelson D."/>
            <person name="Pils B."/>
            <person name="Prigge M."/>
            <person name="Reiss B."/>
            <person name="Renner T."/>
            <person name="Rombauts S."/>
            <person name="Rushton P."/>
            <person name="Sanderfoot A."/>
            <person name="Schween G."/>
            <person name="Shiu S.-H."/>
            <person name="Stueber K."/>
            <person name="Theodoulou F.L."/>
            <person name="Tu H."/>
            <person name="Van de Peer Y."/>
            <person name="Verrier P.J."/>
            <person name="Waters E."/>
            <person name="Wood A."/>
            <person name="Yang L."/>
            <person name="Cove D."/>
            <person name="Cuming A."/>
            <person name="Hasebe M."/>
            <person name="Lucas S."/>
            <person name="Mishler D.B."/>
            <person name="Reski R."/>
            <person name="Grigoriev I."/>
            <person name="Quatrano R.S."/>
            <person name="Boore J.L."/>
        </authorList>
    </citation>
    <scope>NUCLEOTIDE SEQUENCE [LARGE SCALE GENOMIC DNA]</scope>
    <source>
        <strain evidence="3 4">cv. Gransden 2004</strain>
    </source>
</reference>
<dbReference type="Pfam" id="PF01459">
    <property type="entry name" value="Porin_3"/>
    <property type="match status" value="1"/>
</dbReference>
<reference evidence="3" key="3">
    <citation type="submission" date="2020-12" db="UniProtKB">
        <authorList>
            <consortium name="EnsemblPlants"/>
        </authorList>
    </citation>
    <scope>IDENTIFICATION</scope>
</reference>
<dbReference type="Gramene" id="Pp3c22_12950V3.1">
    <property type="protein sequence ID" value="Pp3c22_12950V3.1"/>
    <property type="gene ID" value="Pp3c22_12950"/>
</dbReference>
<dbReference type="GO" id="GO:0005741">
    <property type="term" value="C:mitochondrial outer membrane"/>
    <property type="evidence" value="ECO:0000318"/>
    <property type="project" value="GO_Central"/>
</dbReference>
<dbReference type="InterPro" id="IPR001925">
    <property type="entry name" value="Porin_Euk"/>
</dbReference>
<protein>
    <submittedName>
        <fullName evidence="2 3">Uncharacterized protein</fullName>
    </submittedName>
</protein>
<dbReference type="InterPro" id="IPR027246">
    <property type="entry name" value="Porin_Euk/Tom40"/>
</dbReference>
<dbReference type="PANTHER" id="PTHR11743:SF73">
    <property type="entry name" value="PHEROPHORIN DOMAIN-CONTAINING PROTEIN"/>
    <property type="match status" value="1"/>
</dbReference>
<dbReference type="EnsemblPlants" id="Pp3c22_12950V3.1">
    <property type="protein sequence ID" value="Pp3c22_12950V3.1"/>
    <property type="gene ID" value="Pp3c22_12950"/>
</dbReference>
<dbReference type="EMBL" id="ABEU02000022">
    <property type="protein sequence ID" value="PNR30756.1"/>
    <property type="molecule type" value="Genomic_DNA"/>
</dbReference>
<dbReference type="STRING" id="3218.A9TJI1"/>
<organism evidence="2">
    <name type="scientific">Physcomitrium patens</name>
    <name type="common">Spreading-leaved earth moss</name>
    <name type="synonym">Physcomitrella patens</name>
    <dbReference type="NCBI Taxonomy" id="3218"/>
    <lineage>
        <taxon>Eukaryota</taxon>
        <taxon>Viridiplantae</taxon>
        <taxon>Streptophyta</taxon>
        <taxon>Embryophyta</taxon>
        <taxon>Bryophyta</taxon>
        <taxon>Bryophytina</taxon>
        <taxon>Bryopsida</taxon>
        <taxon>Funariidae</taxon>
        <taxon>Funariales</taxon>
        <taxon>Funariaceae</taxon>
        <taxon>Physcomitrium</taxon>
    </lineage>
</organism>
<dbReference type="AlphaFoldDB" id="A9TJI1"/>
<reference evidence="2 4" key="2">
    <citation type="journal article" date="2018" name="Plant J.">
        <title>The Physcomitrella patens chromosome-scale assembly reveals moss genome structure and evolution.</title>
        <authorList>
            <person name="Lang D."/>
            <person name="Ullrich K.K."/>
            <person name="Murat F."/>
            <person name="Fuchs J."/>
            <person name="Jenkins J."/>
            <person name="Haas F.B."/>
            <person name="Piednoel M."/>
            <person name="Gundlach H."/>
            <person name="Van Bel M."/>
            <person name="Meyberg R."/>
            <person name="Vives C."/>
            <person name="Morata J."/>
            <person name="Symeonidi A."/>
            <person name="Hiss M."/>
            <person name="Muchero W."/>
            <person name="Kamisugi Y."/>
            <person name="Saleh O."/>
            <person name="Blanc G."/>
            <person name="Decker E.L."/>
            <person name="van Gessel N."/>
            <person name="Grimwood J."/>
            <person name="Hayes R.D."/>
            <person name="Graham S.W."/>
            <person name="Gunter L.E."/>
            <person name="McDaniel S.F."/>
            <person name="Hoernstein S.N.W."/>
            <person name="Larsson A."/>
            <person name="Li F.W."/>
            <person name="Perroud P.F."/>
            <person name="Phillips J."/>
            <person name="Ranjan P."/>
            <person name="Rokshar D.S."/>
            <person name="Rothfels C.J."/>
            <person name="Schneider L."/>
            <person name="Shu S."/>
            <person name="Stevenson D.W."/>
            <person name="Thummler F."/>
            <person name="Tillich M."/>
            <person name="Villarreal Aguilar J.C."/>
            <person name="Widiez T."/>
            <person name="Wong G.K."/>
            <person name="Wymore A."/>
            <person name="Zhang Y."/>
            <person name="Zimmer A.D."/>
            <person name="Quatrano R.S."/>
            <person name="Mayer K.F.X."/>
            <person name="Goodstein D."/>
            <person name="Casacuberta J.M."/>
            <person name="Vandepoele K."/>
            <person name="Reski R."/>
            <person name="Cuming A.C."/>
            <person name="Tuskan G.A."/>
            <person name="Maumus F."/>
            <person name="Salse J."/>
            <person name="Schmutz J."/>
            <person name="Rensing S.A."/>
        </authorList>
    </citation>
    <scope>NUCLEOTIDE SEQUENCE [LARGE SCALE GENOMIC DNA]</scope>
    <source>
        <strain evidence="3 4">cv. Gransden 2004</strain>
    </source>
</reference>
<dbReference type="GO" id="GO:0008308">
    <property type="term" value="F:voltage-gated monoatomic anion channel activity"/>
    <property type="evidence" value="ECO:0000318"/>
    <property type="project" value="GO_Central"/>
</dbReference>
<proteinExistence type="inferred from homology"/>
<dbReference type="InterPro" id="IPR023614">
    <property type="entry name" value="Porin_dom_sf"/>
</dbReference>
<dbReference type="InParanoid" id="A9TJI1"/>
<evidence type="ECO:0000256" key="1">
    <source>
        <dbReference type="ARBA" id="ARBA00009624"/>
    </source>
</evidence>
<dbReference type="Gene3D" id="2.40.160.10">
    <property type="entry name" value="Porin"/>
    <property type="match status" value="1"/>
</dbReference>